<evidence type="ECO:0000256" key="2">
    <source>
        <dbReference type="ARBA" id="ARBA00022801"/>
    </source>
</evidence>
<evidence type="ECO:0000256" key="6">
    <source>
        <dbReference type="SAM" id="MobiDB-lite"/>
    </source>
</evidence>
<dbReference type="GO" id="GO:0003676">
    <property type="term" value="F:nucleic acid binding"/>
    <property type="evidence" value="ECO:0007669"/>
    <property type="project" value="InterPro"/>
</dbReference>
<evidence type="ECO:0000313" key="8">
    <source>
        <dbReference type="EMBL" id="KAK4111819.1"/>
    </source>
</evidence>
<keyword evidence="2 8" id="KW-0378">Hydrolase</keyword>
<dbReference type="InterPro" id="IPR050474">
    <property type="entry name" value="Hel308_SKI2-like"/>
</dbReference>
<comment type="catalytic activity">
    <reaction evidence="5">
        <text>ATP + H2O = ADP + phosphate + H(+)</text>
        <dbReference type="Rhea" id="RHEA:13065"/>
        <dbReference type="ChEBI" id="CHEBI:15377"/>
        <dbReference type="ChEBI" id="CHEBI:15378"/>
        <dbReference type="ChEBI" id="CHEBI:30616"/>
        <dbReference type="ChEBI" id="CHEBI:43474"/>
        <dbReference type="ChEBI" id="CHEBI:456216"/>
        <dbReference type="EC" id="5.6.2.4"/>
    </reaction>
</comment>
<gene>
    <name evidence="8" type="ORF">N656DRAFT_789996</name>
</gene>
<dbReference type="RefSeq" id="XP_064669389.1">
    <property type="nucleotide sequence ID" value="XM_064816829.1"/>
</dbReference>
<evidence type="ECO:0000259" key="7">
    <source>
        <dbReference type="PROSITE" id="PS51192"/>
    </source>
</evidence>
<evidence type="ECO:0000313" key="9">
    <source>
        <dbReference type="Proteomes" id="UP001302812"/>
    </source>
</evidence>
<dbReference type="SUPFAM" id="SSF158702">
    <property type="entry name" value="Sec63 N-terminal domain-like"/>
    <property type="match status" value="1"/>
</dbReference>
<dbReference type="AlphaFoldDB" id="A0AAN6YS99"/>
<feature type="domain" description="Helicase ATP-binding" evidence="7">
    <location>
        <begin position="148"/>
        <end position="341"/>
    </location>
</feature>
<accession>A0AAN6YS99</accession>
<name>A0AAN6YS99_9PEZI</name>
<dbReference type="InterPro" id="IPR036390">
    <property type="entry name" value="WH_DNA-bd_sf"/>
</dbReference>
<dbReference type="GO" id="GO:0016787">
    <property type="term" value="F:hydrolase activity"/>
    <property type="evidence" value="ECO:0007669"/>
    <property type="project" value="UniProtKB-KW"/>
</dbReference>
<dbReference type="Gene3D" id="3.40.50.300">
    <property type="entry name" value="P-loop containing nucleotide triphosphate hydrolases"/>
    <property type="match status" value="2"/>
</dbReference>
<keyword evidence="1" id="KW-0547">Nucleotide-binding</keyword>
<dbReference type="Proteomes" id="UP001302812">
    <property type="component" value="Unassembled WGS sequence"/>
</dbReference>
<dbReference type="Gene3D" id="1.10.3380.20">
    <property type="match status" value="1"/>
</dbReference>
<dbReference type="SUPFAM" id="SSF52540">
    <property type="entry name" value="P-loop containing nucleoside triphosphate hydrolases"/>
    <property type="match status" value="1"/>
</dbReference>
<dbReference type="InterPro" id="IPR048960">
    <property type="entry name" value="POLQ-like_helical"/>
</dbReference>
<dbReference type="Pfam" id="PF00270">
    <property type="entry name" value="DEAD"/>
    <property type="match status" value="1"/>
</dbReference>
<keyword evidence="3" id="KW-0347">Helicase</keyword>
<comment type="caution">
    <text evidence="8">The sequence shown here is derived from an EMBL/GenBank/DDBJ whole genome shotgun (WGS) entry which is preliminary data.</text>
</comment>
<keyword evidence="4" id="KW-0067">ATP-binding</keyword>
<dbReference type="InterPro" id="IPR057220">
    <property type="entry name" value="DUF7898"/>
</dbReference>
<dbReference type="Pfam" id="PF20470">
    <property type="entry name" value="HTH_61"/>
    <property type="match status" value="1"/>
</dbReference>
<dbReference type="Pfam" id="PF21099">
    <property type="entry name" value="POLQ_helical"/>
    <property type="match status" value="1"/>
</dbReference>
<dbReference type="SUPFAM" id="SSF46785">
    <property type="entry name" value="Winged helix' DNA-binding domain"/>
    <property type="match status" value="1"/>
</dbReference>
<dbReference type="SMART" id="SM00487">
    <property type="entry name" value="DEXDc"/>
    <property type="match status" value="1"/>
</dbReference>
<dbReference type="GO" id="GO:0043138">
    <property type="term" value="F:3'-5' DNA helicase activity"/>
    <property type="evidence" value="ECO:0007669"/>
    <property type="project" value="UniProtKB-EC"/>
</dbReference>
<reference evidence="8" key="1">
    <citation type="journal article" date="2023" name="Mol. Phylogenet. Evol.">
        <title>Genome-scale phylogeny and comparative genomics of the fungal order Sordariales.</title>
        <authorList>
            <person name="Hensen N."/>
            <person name="Bonometti L."/>
            <person name="Westerberg I."/>
            <person name="Brannstrom I.O."/>
            <person name="Guillou S."/>
            <person name="Cros-Aarteil S."/>
            <person name="Calhoun S."/>
            <person name="Haridas S."/>
            <person name="Kuo A."/>
            <person name="Mondo S."/>
            <person name="Pangilinan J."/>
            <person name="Riley R."/>
            <person name="LaButti K."/>
            <person name="Andreopoulos B."/>
            <person name="Lipzen A."/>
            <person name="Chen C."/>
            <person name="Yan M."/>
            <person name="Daum C."/>
            <person name="Ng V."/>
            <person name="Clum A."/>
            <person name="Steindorff A."/>
            <person name="Ohm R.A."/>
            <person name="Martin F."/>
            <person name="Silar P."/>
            <person name="Natvig D.O."/>
            <person name="Lalanne C."/>
            <person name="Gautier V."/>
            <person name="Ament-Velasquez S.L."/>
            <person name="Kruys A."/>
            <person name="Hutchinson M.I."/>
            <person name="Powell A.J."/>
            <person name="Barry K."/>
            <person name="Miller A.N."/>
            <person name="Grigoriev I.V."/>
            <person name="Debuchy R."/>
            <person name="Gladieux P."/>
            <person name="Hiltunen Thoren M."/>
            <person name="Johannesson H."/>
        </authorList>
    </citation>
    <scope>NUCLEOTIDE SEQUENCE</scope>
    <source>
        <strain evidence="8">CBS 508.74</strain>
    </source>
</reference>
<protein>
    <submittedName>
        <fullName evidence="8">P-loop containing nucleoside triphosphate hydrolase protein</fullName>
    </submittedName>
</protein>
<dbReference type="PROSITE" id="PS51192">
    <property type="entry name" value="HELICASE_ATP_BIND_1"/>
    <property type="match status" value="1"/>
</dbReference>
<evidence type="ECO:0000256" key="4">
    <source>
        <dbReference type="ARBA" id="ARBA00022840"/>
    </source>
</evidence>
<dbReference type="InterPro" id="IPR027417">
    <property type="entry name" value="P-loop_NTPase"/>
</dbReference>
<dbReference type="GO" id="GO:0005524">
    <property type="term" value="F:ATP binding"/>
    <property type="evidence" value="ECO:0007669"/>
    <property type="project" value="UniProtKB-KW"/>
</dbReference>
<dbReference type="GeneID" id="89940954"/>
<evidence type="ECO:0000256" key="5">
    <source>
        <dbReference type="ARBA" id="ARBA00048988"/>
    </source>
</evidence>
<dbReference type="Pfam" id="PF25453">
    <property type="entry name" value="DUF7898"/>
    <property type="match status" value="1"/>
</dbReference>
<reference evidence="8" key="2">
    <citation type="submission" date="2023-05" db="EMBL/GenBank/DDBJ databases">
        <authorList>
            <consortium name="Lawrence Berkeley National Laboratory"/>
            <person name="Steindorff A."/>
            <person name="Hensen N."/>
            <person name="Bonometti L."/>
            <person name="Westerberg I."/>
            <person name="Brannstrom I.O."/>
            <person name="Guillou S."/>
            <person name="Cros-Aarteil S."/>
            <person name="Calhoun S."/>
            <person name="Haridas S."/>
            <person name="Kuo A."/>
            <person name="Mondo S."/>
            <person name="Pangilinan J."/>
            <person name="Riley R."/>
            <person name="Labutti K."/>
            <person name="Andreopoulos B."/>
            <person name="Lipzen A."/>
            <person name="Chen C."/>
            <person name="Yanf M."/>
            <person name="Daum C."/>
            <person name="Ng V."/>
            <person name="Clum A."/>
            <person name="Ohm R."/>
            <person name="Martin F."/>
            <person name="Silar P."/>
            <person name="Natvig D."/>
            <person name="Lalanne C."/>
            <person name="Gautier V."/>
            <person name="Ament-Velasquez S.L."/>
            <person name="Kruys A."/>
            <person name="Hutchinson M.I."/>
            <person name="Powell A.J."/>
            <person name="Barry K."/>
            <person name="Miller A.N."/>
            <person name="Grigoriev I.V."/>
            <person name="Debuchy R."/>
            <person name="Gladieux P."/>
            <person name="Thoren M.H."/>
            <person name="Johannesson H."/>
        </authorList>
    </citation>
    <scope>NUCLEOTIDE SEQUENCE</scope>
    <source>
        <strain evidence="8">CBS 508.74</strain>
    </source>
</reference>
<dbReference type="CDD" id="cd18026">
    <property type="entry name" value="DEXHc_POLQ-like"/>
    <property type="match status" value="1"/>
</dbReference>
<dbReference type="EMBL" id="MU853344">
    <property type="protein sequence ID" value="KAK4111819.1"/>
    <property type="molecule type" value="Genomic_DNA"/>
</dbReference>
<feature type="region of interest" description="Disordered" evidence="6">
    <location>
        <begin position="48"/>
        <end position="70"/>
    </location>
</feature>
<proteinExistence type="predicted"/>
<sequence length="913" mass="100914">MAHHLNPKLGIWRTTTLQAAKEQQKIYAGGGTSLAGQKRARDVSIPVTDQNDVGTSRKKHQGFGGNLPKGPPRLTASRIEYADGFAGRGLLSEYSQRQAFAATPASTADPLLSLSHPAYGLPRQLVANFAALGIKSIYPWQRQCLLGPGLLQGEKNLVYSAPTGGGKSLVADVLMLKRVLGDRDAKAILVLPYVALVQEKVRWLRNAVNGISRESLEQKQQDQQKLWAQRADRDAIRVVGFFGGSKIRATWADFDIAVCTIEKANSLVNAAIDECSVSKLQAVVLDECHMIDDGYRGYLLELLATKLLCLDQPIQIIAMSATLTNIELLKNWLHGHSYETHYRPVPIEEHLVYDGKVYAAGTTASLLKTVTQLDSRSQPSQSMVQPVRIIQPSEHKELKDVMLNAVVALANETVRAGYGVLVFSSSRAGCESDAALISRALPALAEVDLAIQEKRLDLLGDLRSLNPGLDPVLEQTIPAGAGLTTEERELVARAYDSGVLKVCVATCSLAAGINLPARRVILHNARMGRDLVGRKGKDEVGETYLCCRKNDLEAVVDLMHAELPQISSCLISDKRRIQRALLEIIAIRLATSRESLDNYMSRTMLAYWADPSSIQKIVEASLNDLQKMEFITVDDYGGFHATRLGKAIVASSLDPENGTFIHNELQKALQAFVMDGEMHVLYNFTPVSDLGGVTINWRVFWNEMQQLDDSSLRVMSFLGLKPVTVNRMLYGGVLSETTTEEKEIARRYHRFYLALQLRDICNEMPIHHVAQKYDMPRGSVQTLAQSSQGFAAGMIKFCETMGWGAMAAVLDHFSDRLKAGARADLLALAKITFVKSRTARIFWDNGYKTVAAVANADPKELLPILMQAQPNKVRLEARDEQKYKDKLLAKAKIIADSANRLWQIEMQKDLEEE</sequence>
<evidence type="ECO:0000256" key="1">
    <source>
        <dbReference type="ARBA" id="ARBA00022741"/>
    </source>
</evidence>
<dbReference type="PANTHER" id="PTHR47961:SF6">
    <property type="entry name" value="DNA-DIRECTED DNA POLYMERASE"/>
    <property type="match status" value="1"/>
</dbReference>
<organism evidence="8 9">
    <name type="scientific">Canariomyces notabilis</name>
    <dbReference type="NCBI Taxonomy" id="2074819"/>
    <lineage>
        <taxon>Eukaryota</taxon>
        <taxon>Fungi</taxon>
        <taxon>Dikarya</taxon>
        <taxon>Ascomycota</taxon>
        <taxon>Pezizomycotina</taxon>
        <taxon>Sordariomycetes</taxon>
        <taxon>Sordariomycetidae</taxon>
        <taxon>Sordariales</taxon>
        <taxon>Chaetomiaceae</taxon>
        <taxon>Canariomyces</taxon>
    </lineage>
</organism>
<dbReference type="PANTHER" id="PTHR47961">
    <property type="entry name" value="DNA POLYMERASE THETA, PUTATIVE (AFU_ORTHOLOGUE AFUA_1G05260)-RELATED"/>
    <property type="match status" value="1"/>
</dbReference>
<keyword evidence="9" id="KW-1185">Reference proteome</keyword>
<dbReference type="InterPro" id="IPR014001">
    <property type="entry name" value="Helicase_ATP-bd"/>
</dbReference>
<dbReference type="InterPro" id="IPR011545">
    <property type="entry name" value="DEAD/DEAH_box_helicase_dom"/>
</dbReference>
<evidence type="ECO:0000256" key="3">
    <source>
        <dbReference type="ARBA" id="ARBA00022806"/>
    </source>
</evidence>
<dbReference type="InterPro" id="IPR046931">
    <property type="entry name" value="HTH_61"/>
</dbReference>
<dbReference type="FunFam" id="1.10.3380.20:FF:000005">
    <property type="entry name" value="DNA-directed DNA polymerase theta, putative"/>
    <property type="match status" value="1"/>
</dbReference>